<protein>
    <recommendedName>
        <fullName evidence="3">Transposase</fullName>
    </recommendedName>
</protein>
<sequence length="59" mass="6948">MQKLTSLAAVLPDILRELGKERGIRVMSMRRVHIYLNVMRNPKYILRPIFQVIGVYNHV</sequence>
<evidence type="ECO:0000313" key="2">
    <source>
        <dbReference type="Proteomes" id="UP001327219"/>
    </source>
</evidence>
<accession>A0ABZ0UJG5</accession>
<dbReference type="EMBL" id="CP110820">
    <property type="protein sequence ID" value="WPX96246.1"/>
    <property type="molecule type" value="Genomic_DNA"/>
</dbReference>
<reference evidence="1 2" key="1">
    <citation type="submission" date="2022-11" db="EMBL/GenBank/DDBJ databases">
        <title>Host association and intracellularity evolved multiple times independently in the Rickettsiales.</title>
        <authorList>
            <person name="Castelli M."/>
            <person name="Nardi T."/>
            <person name="Gammuto L."/>
            <person name="Bellinzona G."/>
            <person name="Sabaneyeva E."/>
            <person name="Potekhin A."/>
            <person name="Serra V."/>
            <person name="Petroni G."/>
            <person name="Sassera D."/>
        </authorList>
    </citation>
    <scope>NUCLEOTIDE SEQUENCE [LARGE SCALE GENOMIC DNA]</scope>
    <source>
        <strain evidence="1 2">NDG2</strain>
    </source>
</reference>
<evidence type="ECO:0008006" key="3">
    <source>
        <dbReference type="Google" id="ProtNLM"/>
    </source>
</evidence>
<evidence type="ECO:0000313" key="1">
    <source>
        <dbReference type="EMBL" id="WPX96246.1"/>
    </source>
</evidence>
<keyword evidence="2" id="KW-1185">Reference proteome</keyword>
<dbReference type="Proteomes" id="UP001327219">
    <property type="component" value="Chromosome"/>
</dbReference>
<gene>
    <name evidence="1" type="ORF">Bandiella_00355</name>
</gene>
<organism evidence="1 2">
    <name type="scientific">Candidatus Bandiella euplotis</name>
    <dbReference type="NCBI Taxonomy" id="1664265"/>
    <lineage>
        <taxon>Bacteria</taxon>
        <taxon>Pseudomonadati</taxon>
        <taxon>Pseudomonadota</taxon>
        <taxon>Alphaproteobacteria</taxon>
        <taxon>Rickettsiales</taxon>
        <taxon>Candidatus Midichloriaceae</taxon>
        <taxon>Candidatus Bandiella</taxon>
    </lineage>
</organism>
<name>A0ABZ0UJG5_9RICK</name>
<proteinExistence type="predicted"/>